<keyword evidence="1" id="KW-0805">Transcription regulation</keyword>
<dbReference type="InterPro" id="IPR000792">
    <property type="entry name" value="Tscrpt_reg_LuxR_C"/>
</dbReference>
<protein>
    <submittedName>
        <fullName evidence="6">Helix-turn-helix transcriptional regulator</fullName>
    </submittedName>
</protein>
<reference evidence="6 7" key="1">
    <citation type="submission" date="2021-01" db="EMBL/GenBank/DDBJ databases">
        <title>Whole genome shotgun sequence of Actinoplanes humidus NBRC 14915.</title>
        <authorList>
            <person name="Komaki H."/>
            <person name="Tamura T."/>
        </authorList>
    </citation>
    <scope>NUCLEOTIDE SEQUENCE [LARGE SCALE GENOMIC DNA]</scope>
    <source>
        <strain evidence="6 7">NBRC 14915</strain>
    </source>
</reference>
<dbReference type="InterPro" id="IPR016032">
    <property type="entry name" value="Sig_transdc_resp-reg_C-effctor"/>
</dbReference>
<dbReference type="CDD" id="cd06170">
    <property type="entry name" value="LuxR_C_like"/>
    <property type="match status" value="1"/>
</dbReference>
<accession>A0ABQ3ZYV4</accession>
<dbReference type="SUPFAM" id="SSF46894">
    <property type="entry name" value="C-terminal effector domain of the bipartite response regulators"/>
    <property type="match status" value="1"/>
</dbReference>
<dbReference type="SMART" id="SM00421">
    <property type="entry name" value="HTH_LUXR"/>
    <property type="match status" value="1"/>
</dbReference>
<evidence type="ECO:0000313" key="6">
    <source>
        <dbReference type="EMBL" id="GIE23820.1"/>
    </source>
</evidence>
<keyword evidence="3" id="KW-0804">Transcription</keyword>
<name>A0ABQ3ZYV4_9ACTN</name>
<evidence type="ECO:0000256" key="3">
    <source>
        <dbReference type="ARBA" id="ARBA00023163"/>
    </source>
</evidence>
<dbReference type="PANTHER" id="PTHR44688">
    <property type="entry name" value="DNA-BINDING TRANSCRIPTIONAL ACTIVATOR DEVR_DOSR"/>
    <property type="match status" value="1"/>
</dbReference>
<dbReference type="PROSITE" id="PS50043">
    <property type="entry name" value="HTH_LUXR_2"/>
    <property type="match status" value="1"/>
</dbReference>
<dbReference type="Proteomes" id="UP000603200">
    <property type="component" value="Unassembled WGS sequence"/>
</dbReference>
<dbReference type="EMBL" id="BOMN01000098">
    <property type="protein sequence ID" value="GIE23820.1"/>
    <property type="molecule type" value="Genomic_DNA"/>
</dbReference>
<dbReference type="PRINTS" id="PR00038">
    <property type="entry name" value="HTHLUXR"/>
</dbReference>
<dbReference type="RefSeq" id="WP_203840870.1">
    <property type="nucleotide sequence ID" value="NZ_BAAATV010000021.1"/>
</dbReference>
<dbReference type="InterPro" id="IPR036890">
    <property type="entry name" value="HATPase_C_sf"/>
</dbReference>
<evidence type="ECO:0000313" key="7">
    <source>
        <dbReference type="Proteomes" id="UP000603200"/>
    </source>
</evidence>
<feature type="domain" description="HTH luxR-type" evidence="5">
    <location>
        <begin position="364"/>
        <end position="428"/>
    </location>
</feature>
<keyword evidence="2" id="KW-0238">DNA-binding</keyword>
<proteinExistence type="predicted"/>
<sequence length="428" mass="45482">MDACWSDPRHVLDVVERLLAVPRADLYELFTAELEKLIPHHATAIQTGDCARSPLAVAGDPAITEAVTSAELLRLSERAEGHAEVGGALLIDAVLAGAERRLVLLASARSLLVIVPEDPEPPAAALDVAARLWRVLSTDQGKRATAQTPDLLAGNLAAAAARARTITDLGQSWSTTLTSLLAVLRSARLTDPVARRTATDLAAEALIELKAVADRDQELSAEPASASFAALEDQLAPLVRHTHIDITLAGSAEDGLIPQDIAHTARAVTRGLVLAAIDRPRTTRIRASWRLGSQALHITVRDDSTDGSGPAHDMSGSAHDVSGPAHDVIRRLAALGGGWEVDAVPGWGTTVTASLPLGIEAPADIRPLDRLNPRELEVLAGITQGLRNRAIAERLQLSEHTVKFHVRNILDKLQVSSRGEAAALSFRR</sequence>
<organism evidence="6 7">
    <name type="scientific">Winogradskya humida</name>
    <dbReference type="NCBI Taxonomy" id="113566"/>
    <lineage>
        <taxon>Bacteria</taxon>
        <taxon>Bacillati</taxon>
        <taxon>Actinomycetota</taxon>
        <taxon>Actinomycetes</taxon>
        <taxon>Micromonosporales</taxon>
        <taxon>Micromonosporaceae</taxon>
        <taxon>Winogradskya</taxon>
    </lineage>
</organism>
<dbReference type="PROSITE" id="PS00622">
    <property type="entry name" value="HTH_LUXR_1"/>
    <property type="match status" value="1"/>
</dbReference>
<dbReference type="Gene3D" id="3.30.565.10">
    <property type="entry name" value="Histidine kinase-like ATPase, C-terminal domain"/>
    <property type="match status" value="1"/>
</dbReference>
<evidence type="ECO:0000256" key="4">
    <source>
        <dbReference type="SAM" id="MobiDB-lite"/>
    </source>
</evidence>
<evidence type="ECO:0000256" key="1">
    <source>
        <dbReference type="ARBA" id="ARBA00023015"/>
    </source>
</evidence>
<dbReference type="InterPro" id="IPR036388">
    <property type="entry name" value="WH-like_DNA-bd_sf"/>
</dbReference>
<dbReference type="Pfam" id="PF00196">
    <property type="entry name" value="GerE"/>
    <property type="match status" value="1"/>
</dbReference>
<feature type="region of interest" description="Disordered" evidence="4">
    <location>
        <begin position="302"/>
        <end position="322"/>
    </location>
</feature>
<evidence type="ECO:0000259" key="5">
    <source>
        <dbReference type="PROSITE" id="PS50043"/>
    </source>
</evidence>
<dbReference type="PANTHER" id="PTHR44688:SF25">
    <property type="entry name" value="HTH LUXR-TYPE DOMAIN-CONTAINING PROTEIN"/>
    <property type="match status" value="1"/>
</dbReference>
<dbReference type="SUPFAM" id="SSF55874">
    <property type="entry name" value="ATPase domain of HSP90 chaperone/DNA topoisomerase II/histidine kinase"/>
    <property type="match status" value="1"/>
</dbReference>
<gene>
    <name evidence="6" type="ORF">Ahu01nite_069220</name>
</gene>
<comment type="caution">
    <text evidence="6">The sequence shown here is derived from an EMBL/GenBank/DDBJ whole genome shotgun (WGS) entry which is preliminary data.</text>
</comment>
<dbReference type="Gene3D" id="1.10.10.10">
    <property type="entry name" value="Winged helix-like DNA-binding domain superfamily/Winged helix DNA-binding domain"/>
    <property type="match status" value="1"/>
</dbReference>
<keyword evidence="7" id="KW-1185">Reference proteome</keyword>
<evidence type="ECO:0000256" key="2">
    <source>
        <dbReference type="ARBA" id="ARBA00023125"/>
    </source>
</evidence>